<keyword evidence="2" id="KW-1185">Reference proteome</keyword>
<accession>A0ABV5K6E8</accession>
<dbReference type="EMBL" id="JBHMDG010000005">
    <property type="protein sequence ID" value="MFB9312314.1"/>
    <property type="molecule type" value="Genomic_DNA"/>
</dbReference>
<evidence type="ECO:0000313" key="1">
    <source>
        <dbReference type="EMBL" id="MFB9312314.1"/>
    </source>
</evidence>
<protein>
    <submittedName>
        <fullName evidence="1">Nucleotidyltransferase family protein</fullName>
    </submittedName>
</protein>
<organism evidence="1 2">
    <name type="scientific">Nocardioides plantarum</name>
    <dbReference type="NCBI Taxonomy" id="29299"/>
    <lineage>
        <taxon>Bacteria</taxon>
        <taxon>Bacillati</taxon>
        <taxon>Actinomycetota</taxon>
        <taxon>Actinomycetes</taxon>
        <taxon>Propionibacteriales</taxon>
        <taxon>Nocardioidaceae</taxon>
        <taxon>Nocardioides</taxon>
    </lineage>
</organism>
<dbReference type="RefSeq" id="WP_140008364.1">
    <property type="nucleotide sequence ID" value="NZ_JBHMDG010000005.1"/>
</dbReference>
<evidence type="ECO:0000313" key="2">
    <source>
        <dbReference type="Proteomes" id="UP001589750"/>
    </source>
</evidence>
<name>A0ABV5K6E8_9ACTN</name>
<dbReference type="Proteomes" id="UP001589750">
    <property type="component" value="Unassembled WGS sequence"/>
</dbReference>
<reference evidence="1 2" key="1">
    <citation type="submission" date="2024-09" db="EMBL/GenBank/DDBJ databases">
        <authorList>
            <person name="Sun Q."/>
            <person name="Mori K."/>
        </authorList>
    </citation>
    <scope>NUCLEOTIDE SEQUENCE [LARGE SCALE GENOMIC DNA]</scope>
    <source>
        <strain evidence="1 2">JCM 9626</strain>
    </source>
</reference>
<dbReference type="InterPro" id="IPR039498">
    <property type="entry name" value="NTP_transf_5"/>
</dbReference>
<gene>
    <name evidence="1" type="ORF">ACFFRI_04600</name>
</gene>
<dbReference type="Pfam" id="PF14907">
    <property type="entry name" value="NTP_transf_5"/>
    <property type="match status" value="1"/>
</dbReference>
<proteinExistence type="predicted"/>
<comment type="caution">
    <text evidence="1">The sequence shown here is derived from an EMBL/GenBank/DDBJ whole genome shotgun (WGS) entry which is preliminary data.</text>
</comment>
<sequence>MTEAPLTLDEAVPLGYALVLRLAADLGVRALAIKGPVLAAHGLRDPRTSVDIDVLVDPATMPRLQAGLSELGWVDDGVYDIPGIVPAHSVNHHHELWPCELDLHHWFPGFLADPSAVFEVLWARRTSVRVAHTDVAACDEVGAAAVAALHYLRDERRSLQVEELAAVVRRDWSPAQVAELAELAADTGSAETLRPWLELAGATVVPDRVPLVVPLADWSLRSSVTTSEVLPWIVGLRRTPWWRRPAYLWHALWLDDKHYLVWGARDLTGRELLAARWARLRRAGRALPAALRELRRLGR</sequence>